<evidence type="ECO:0008006" key="5">
    <source>
        <dbReference type="Google" id="ProtNLM"/>
    </source>
</evidence>
<dbReference type="GO" id="GO:0003713">
    <property type="term" value="F:transcription coactivator activity"/>
    <property type="evidence" value="ECO:0007669"/>
    <property type="project" value="TreeGrafter"/>
</dbReference>
<keyword evidence="4" id="KW-1185">Reference proteome</keyword>
<dbReference type="Gene3D" id="2.30.42.10">
    <property type="match status" value="1"/>
</dbReference>
<dbReference type="EMBL" id="JATAAI010000022">
    <property type="protein sequence ID" value="KAK1738144.1"/>
    <property type="molecule type" value="Genomic_DNA"/>
</dbReference>
<feature type="region of interest" description="Disordered" evidence="2">
    <location>
        <begin position="904"/>
        <end position="961"/>
    </location>
</feature>
<name>A0AAD8Y202_9STRA</name>
<feature type="compositionally biased region" description="Basic residues" evidence="2">
    <location>
        <begin position="109"/>
        <end position="120"/>
    </location>
</feature>
<evidence type="ECO:0000256" key="1">
    <source>
        <dbReference type="SAM" id="Coils"/>
    </source>
</evidence>
<feature type="region of interest" description="Disordered" evidence="2">
    <location>
        <begin position="82"/>
        <end position="172"/>
    </location>
</feature>
<dbReference type="SUPFAM" id="SSF50156">
    <property type="entry name" value="PDZ domain-like"/>
    <property type="match status" value="1"/>
</dbReference>
<dbReference type="Proteomes" id="UP001224775">
    <property type="component" value="Unassembled WGS sequence"/>
</dbReference>
<protein>
    <recommendedName>
        <fullName evidence="5">PDZ domain-containing protein</fullName>
    </recommendedName>
</protein>
<evidence type="ECO:0000313" key="4">
    <source>
        <dbReference type="Proteomes" id="UP001224775"/>
    </source>
</evidence>
<reference evidence="3" key="1">
    <citation type="submission" date="2023-06" db="EMBL/GenBank/DDBJ databases">
        <title>Survivors Of The Sea: Transcriptome response of Skeletonema marinoi to long-term dormancy.</title>
        <authorList>
            <person name="Pinder M.I.M."/>
            <person name="Kourtchenko O."/>
            <person name="Robertson E.K."/>
            <person name="Larsson T."/>
            <person name="Maumus F."/>
            <person name="Osuna-Cruz C.M."/>
            <person name="Vancaester E."/>
            <person name="Stenow R."/>
            <person name="Vandepoele K."/>
            <person name="Ploug H."/>
            <person name="Bruchert V."/>
            <person name="Godhe A."/>
            <person name="Topel M."/>
        </authorList>
    </citation>
    <scope>NUCLEOTIDE SEQUENCE</scope>
    <source>
        <strain evidence="3">R05AC</strain>
    </source>
</reference>
<gene>
    <name evidence="3" type="ORF">QTG54_011438</name>
</gene>
<dbReference type="AlphaFoldDB" id="A0AAD8Y202"/>
<feature type="compositionally biased region" description="Low complexity" evidence="2">
    <location>
        <begin position="27"/>
        <end position="37"/>
    </location>
</feature>
<sequence length="1199" mass="134300">MTNSSNKGKSAIVNPYAKRPVISNPYAKKAASTAKTVTKVKKPADNNNAASNNKKQSYKHLNRAVENVGNLTSSTVAAAAARPNGNAAVSRSKHPYAASTTTKAVTPTPKKKQIPHKHSKPSSSSISKAATSTGSSKARVAASSYTTPKVTAPTKAVNNNSKPQSLKQSLKSQIAQIKRRKQLLLQQKEADKLRKQRLIELHKLQRQRQREAQRLLRQQQRQVVECTIDHIVSRVEQRMELEEKCGVHYSIGEVVYDMIGIVEQTDLEERRLIREKKARLRKVEKERKVQVRQCLSDVVEGVERRVYGVQYQQQQKMQQQQQMKMMQMKAQRQQQQQQHYNYQSINPHLHCAQHGVAVPNYGAYYPMQMQMPANTVSGYPMQQPMSMPAAHHYHNPNGLILHPQQLTYAVPSSQTMINPTTIATATTKPTTKKPLILSANSLTNPHSPYLTSHQLVNGHVCVMKKEAKDSFGVTLRYESKSVLVARVEVPKSVALMTTGTTSAGVATTASASTTTTTITTEKKPRRKRETFGVLSVVEATKARFASQPNTERKVLQPGDIILSINGRDVGGMTFAESCRFISTSSSTVATGEIRCVLTVARRKVPLPAVVVGGVMTGTNNNLRLPHPTTMLQPTPPTIPLIAFSIFGEKVIGDFLSVEWCAFILSFPIVSRALTTGMALLPVSKKDVCAAIKEKDAYKIFLNQRSVESMQAKMAFEGKRIEGEVKQKADEYWKADWEREVKGDADNENNSLVENYLTDAQRSILRSKARPTTGCKCGSKTHTFVSDPKCVLFRDVKQFCAQNSINVDDEKKKKGRKISTKGKGKLEAAYIRRFNQLREETAATKEEAEFVLKMEQNQCFGMKKAVFAPSSLCTAVLSAVAAVMDRIPKDRLLDPVEVDVEDKMVVASKPNVDEPKKPLDSDEDDEDMPLNALLKPQTHKRAANNSKLPSPKRTKQTESSSKAVPSAYILGEIILHISKTYGHLFLEPSHPNYAWQQRHRSVIKTPLPKEVMFAGNPRKPGTLSFENVRFVLSEERLARLKNNWLNHDQLKLPPQPTSEEMEQWSDEWTITHLSSDAVTGIAHEIDVLENLGILKINQSGSVVLAQGWERRVPHMTLNEMKDAWGSDMDVNNLHCIHEKIRSSLEDVWQHGEDEWRFESEGLDDDDAVYEDEEYELRRQIFLENYDAFVNSRKGVGEFGI</sequence>
<feature type="coiled-coil region" evidence="1">
    <location>
        <begin position="273"/>
        <end position="338"/>
    </location>
</feature>
<organism evidence="3 4">
    <name type="scientific">Skeletonema marinoi</name>
    <dbReference type="NCBI Taxonomy" id="267567"/>
    <lineage>
        <taxon>Eukaryota</taxon>
        <taxon>Sar</taxon>
        <taxon>Stramenopiles</taxon>
        <taxon>Ochrophyta</taxon>
        <taxon>Bacillariophyta</taxon>
        <taxon>Coscinodiscophyceae</taxon>
        <taxon>Thalassiosirophycidae</taxon>
        <taxon>Thalassiosirales</taxon>
        <taxon>Skeletonemataceae</taxon>
        <taxon>Skeletonema</taxon>
        <taxon>Skeletonema marinoi-dohrnii complex</taxon>
    </lineage>
</organism>
<feature type="compositionally biased region" description="Basic and acidic residues" evidence="2">
    <location>
        <begin position="910"/>
        <end position="919"/>
    </location>
</feature>
<dbReference type="CDD" id="cd00136">
    <property type="entry name" value="PDZ_canonical"/>
    <property type="match status" value="1"/>
</dbReference>
<feature type="compositionally biased region" description="Low complexity" evidence="2">
    <location>
        <begin position="161"/>
        <end position="172"/>
    </location>
</feature>
<dbReference type="GO" id="GO:0016592">
    <property type="term" value="C:mediator complex"/>
    <property type="evidence" value="ECO:0007669"/>
    <property type="project" value="TreeGrafter"/>
</dbReference>
<dbReference type="InterPro" id="IPR036034">
    <property type="entry name" value="PDZ_sf"/>
</dbReference>
<keyword evidence="1" id="KW-0175">Coiled coil</keyword>
<dbReference type="PANTHER" id="PTHR46007">
    <property type="entry name" value="MEDIATOR OF RNA POLYMERASE II TRANSCRIPTION SUBUNIT 12"/>
    <property type="match status" value="1"/>
</dbReference>
<dbReference type="InterPro" id="IPR051647">
    <property type="entry name" value="Mediator_comp_sub12"/>
</dbReference>
<evidence type="ECO:0000256" key="2">
    <source>
        <dbReference type="SAM" id="MobiDB-lite"/>
    </source>
</evidence>
<feature type="compositionally biased region" description="Low complexity" evidence="2">
    <location>
        <begin position="121"/>
        <end position="137"/>
    </location>
</feature>
<proteinExistence type="predicted"/>
<comment type="caution">
    <text evidence="3">The sequence shown here is derived from an EMBL/GenBank/DDBJ whole genome shotgun (WGS) entry which is preliminary data.</text>
</comment>
<feature type="compositionally biased region" description="Low complexity" evidence="2">
    <location>
        <begin position="45"/>
        <end position="55"/>
    </location>
</feature>
<feature type="region of interest" description="Disordered" evidence="2">
    <location>
        <begin position="1"/>
        <end position="66"/>
    </location>
</feature>
<accession>A0AAD8Y202</accession>
<dbReference type="GO" id="GO:0045944">
    <property type="term" value="P:positive regulation of transcription by RNA polymerase II"/>
    <property type="evidence" value="ECO:0007669"/>
    <property type="project" value="TreeGrafter"/>
</dbReference>
<dbReference type="PANTHER" id="PTHR46007:SF8">
    <property type="entry name" value="C2H2-TYPE DOMAIN-CONTAINING PROTEIN"/>
    <property type="match status" value="1"/>
</dbReference>
<evidence type="ECO:0000313" key="3">
    <source>
        <dbReference type="EMBL" id="KAK1738144.1"/>
    </source>
</evidence>